<evidence type="ECO:0000313" key="7">
    <source>
        <dbReference type="Proteomes" id="UP000827724"/>
    </source>
</evidence>
<dbReference type="PANTHER" id="PTHR43248:SF25">
    <property type="entry name" value="AB HYDROLASE-1 DOMAIN-CONTAINING PROTEIN-RELATED"/>
    <property type="match status" value="1"/>
</dbReference>
<feature type="signal peptide" evidence="4">
    <location>
        <begin position="1"/>
        <end position="20"/>
    </location>
</feature>
<dbReference type="InterPro" id="IPR051601">
    <property type="entry name" value="Serine_prot/Carboxylest_S33"/>
</dbReference>
<evidence type="ECO:0000256" key="3">
    <source>
        <dbReference type="SAM" id="MobiDB-lite"/>
    </source>
</evidence>
<dbReference type="EMBL" id="JAIWOZ010000004">
    <property type="protein sequence ID" value="KAH6605586.1"/>
    <property type="molecule type" value="Genomic_DNA"/>
</dbReference>
<comment type="similarity">
    <text evidence="1">Belongs to the peptidase S33 family.</text>
</comment>
<keyword evidence="4" id="KW-0732">Signal</keyword>
<feature type="domain" description="Peptidase S33 tripeptidyl aminopeptidase-like C-terminal" evidence="5">
    <location>
        <begin position="489"/>
        <end position="602"/>
    </location>
</feature>
<protein>
    <recommendedName>
        <fullName evidence="5">Peptidase S33 tripeptidyl aminopeptidase-like C-terminal domain-containing protein</fullName>
    </recommendedName>
</protein>
<name>A0A9P8TS80_9HYPO</name>
<keyword evidence="2" id="KW-0378">Hydrolase</keyword>
<feature type="region of interest" description="Disordered" evidence="3">
    <location>
        <begin position="224"/>
        <end position="276"/>
    </location>
</feature>
<dbReference type="SUPFAM" id="SSF53474">
    <property type="entry name" value="alpha/beta-Hydrolases"/>
    <property type="match status" value="1"/>
</dbReference>
<organism evidence="6 7">
    <name type="scientific">Trichoderma cornu-damae</name>
    <dbReference type="NCBI Taxonomy" id="654480"/>
    <lineage>
        <taxon>Eukaryota</taxon>
        <taxon>Fungi</taxon>
        <taxon>Dikarya</taxon>
        <taxon>Ascomycota</taxon>
        <taxon>Pezizomycotina</taxon>
        <taxon>Sordariomycetes</taxon>
        <taxon>Hypocreomycetidae</taxon>
        <taxon>Hypocreales</taxon>
        <taxon>Hypocreaceae</taxon>
        <taxon>Trichoderma</taxon>
    </lineage>
</organism>
<evidence type="ECO:0000259" key="5">
    <source>
        <dbReference type="Pfam" id="PF08386"/>
    </source>
</evidence>
<proteinExistence type="inferred from homology"/>
<keyword evidence="7" id="KW-1185">Reference proteome</keyword>
<dbReference type="InterPro" id="IPR029058">
    <property type="entry name" value="AB_hydrolase_fold"/>
</dbReference>
<sequence>MLLTRLLIQAAVSASSTVWAANAVEEFDWASVTPSRDLEYHGCYDGFKCARLAVPLDWRNASDGRTAAIAMIKYPAAVPDDDPTFGGSIFINPGGPGGSGIDYAVGKAATTQKILVDKPGVRHYEIVSFDPRGIGRTTPTTDCFRSNGFARTAWALENHAKGPLSSGAGAVSYGLGITRSFSIRCMQEEKKWGEAEGAMEFVNTPSVARDMVEMVDKIDQLRKREAAAKKKKQQQQQQQKPQKPQRQADGQEGEQDGNETQPELKRRGKEDKNDPIPRLQYIGYSYGTILGNYFASMFPGRVERMVLDGVMDAMDYSTGSGWLSNLADTDEMFTEFWKGCYRAGPNMCPFLKSDSNAKAAQKRFWAWAAHLDDYPVAMYTANGGLMALRGDDIRRIVGGAMYRPLQQFQPLALALYEGMAGNLSRIASWVDADIPKIDDTCRTAENKSAATDTKEEGGIAVLCGDGTDVTGRSIDWWQDYVLRQQHKSRLFGAFWSTIRFSCSGWQFRPKWVYRGPFYTPLPSPERFIERPVAPLLFLSSRLDPVTPLRSARLMAENHPGSAVVVQDSLGHCTFGSAPSKCTWQIVADYMHLGTVPAEKTVCQTDCGPWDKDCDAYKVLSRDDVDESSWKALFHLDEPPRQRRLPLGVE</sequence>
<dbReference type="OrthoDB" id="425534at2759"/>
<evidence type="ECO:0000313" key="6">
    <source>
        <dbReference type="EMBL" id="KAH6605586.1"/>
    </source>
</evidence>
<dbReference type="Proteomes" id="UP000827724">
    <property type="component" value="Unassembled WGS sequence"/>
</dbReference>
<evidence type="ECO:0000256" key="2">
    <source>
        <dbReference type="ARBA" id="ARBA00022801"/>
    </source>
</evidence>
<accession>A0A9P8TS80</accession>
<dbReference type="Gene3D" id="3.40.50.1820">
    <property type="entry name" value="alpha/beta hydrolase"/>
    <property type="match status" value="1"/>
</dbReference>
<dbReference type="AlphaFoldDB" id="A0A9P8TS80"/>
<evidence type="ECO:0000256" key="4">
    <source>
        <dbReference type="SAM" id="SignalP"/>
    </source>
</evidence>
<feature type="compositionally biased region" description="Low complexity" evidence="3">
    <location>
        <begin position="234"/>
        <end position="245"/>
    </location>
</feature>
<dbReference type="Pfam" id="PF08386">
    <property type="entry name" value="Abhydrolase_4"/>
    <property type="match status" value="1"/>
</dbReference>
<comment type="caution">
    <text evidence="6">The sequence shown here is derived from an EMBL/GenBank/DDBJ whole genome shotgun (WGS) entry which is preliminary data.</text>
</comment>
<dbReference type="PANTHER" id="PTHR43248">
    <property type="entry name" value="2-SUCCINYL-6-HYDROXY-2,4-CYCLOHEXADIENE-1-CARBOXYLATE SYNTHASE"/>
    <property type="match status" value="1"/>
</dbReference>
<dbReference type="GO" id="GO:0016787">
    <property type="term" value="F:hydrolase activity"/>
    <property type="evidence" value="ECO:0007669"/>
    <property type="project" value="UniProtKB-KW"/>
</dbReference>
<gene>
    <name evidence="6" type="ORF">Trco_004739</name>
</gene>
<dbReference type="InterPro" id="IPR013595">
    <property type="entry name" value="Pept_S33_TAP-like_C"/>
</dbReference>
<reference evidence="6" key="1">
    <citation type="submission" date="2021-08" db="EMBL/GenBank/DDBJ databases">
        <title>Chromosome-Level Trichoderma cornu-damae using Hi-C Data.</title>
        <authorList>
            <person name="Kim C.S."/>
        </authorList>
    </citation>
    <scope>NUCLEOTIDE SEQUENCE</scope>
    <source>
        <strain evidence="6">KA19-0412C</strain>
    </source>
</reference>
<evidence type="ECO:0000256" key="1">
    <source>
        <dbReference type="ARBA" id="ARBA00010088"/>
    </source>
</evidence>
<feature type="compositionally biased region" description="Basic and acidic residues" evidence="3">
    <location>
        <begin position="262"/>
        <end position="275"/>
    </location>
</feature>
<feature type="chain" id="PRO_5040492479" description="Peptidase S33 tripeptidyl aminopeptidase-like C-terminal domain-containing protein" evidence="4">
    <location>
        <begin position="21"/>
        <end position="649"/>
    </location>
</feature>